<proteinExistence type="predicted"/>
<dbReference type="PATRIC" id="fig|45074.5.peg.2312"/>
<reference evidence="1 2" key="1">
    <citation type="submission" date="2015-11" db="EMBL/GenBank/DDBJ databases">
        <title>Genomic analysis of 38 Legionella species identifies large and diverse effector repertoires.</title>
        <authorList>
            <person name="Burstein D."/>
            <person name="Amaro F."/>
            <person name="Zusman T."/>
            <person name="Lifshitz Z."/>
            <person name="Cohen O."/>
            <person name="Gilbert J.A."/>
            <person name="Pupko T."/>
            <person name="Shuman H.A."/>
            <person name="Segal G."/>
        </authorList>
    </citation>
    <scope>NUCLEOTIDE SEQUENCE [LARGE SCALE GENOMIC DNA]</scope>
    <source>
        <strain evidence="1 2">SC-63-C7</strain>
    </source>
</reference>
<comment type="caution">
    <text evidence="1">The sequence shown here is derived from an EMBL/GenBank/DDBJ whole genome shotgun (WGS) entry which is preliminary data.</text>
</comment>
<dbReference type="Proteomes" id="UP000054703">
    <property type="component" value="Unassembled WGS sequence"/>
</dbReference>
<name>A0A0W0YRR6_9GAMM</name>
<organism evidence="1 2">
    <name type="scientific">Legionella santicrucis</name>
    <dbReference type="NCBI Taxonomy" id="45074"/>
    <lineage>
        <taxon>Bacteria</taxon>
        <taxon>Pseudomonadati</taxon>
        <taxon>Pseudomonadota</taxon>
        <taxon>Gammaproteobacteria</taxon>
        <taxon>Legionellales</taxon>
        <taxon>Legionellaceae</taxon>
        <taxon>Legionella</taxon>
    </lineage>
</organism>
<evidence type="ECO:0000313" key="1">
    <source>
        <dbReference type="EMBL" id="KTD59570.1"/>
    </source>
</evidence>
<evidence type="ECO:0000313" key="2">
    <source>
        <dbReference type="Proteomes" id="UP000054703"/>
    </source>
</evidence>
<protein>
    <submittedName>
        <fullName evidence="1">Uncharacterized protein</fullName>
    </submittedName>
</protein>
<dbReference type="OrthoDB" id="5652138at2"/>
<dbReference type="EMBL" id="LNYU01000053">
    <property type="protein sequence ID" value="KTD59570.1"/>
    <property type="molecule type" value="Genomic_DNA"/>
</dbReference>
<accession>A0A0W0YRR6</accession>
<keyword evidence="2" id="KW-1185">Reference proteome</keyword>
<sequence length="138" mass="15828">MHVVDVYTSSEHFGYNFVPTFTKRPKSSRQVYNWTTNQREDWFDSKLGVNFAVFKSMSSAAAPSSASALYLTSDQAFNLDLAGVKELYKVRTKILSISNHNLKNLLLWIVIIKLLRFFEYLSGLKHGMQTMGLIINRI</sequence>
<dbReference type="AlphaFoldDB" id="A0A0W0YRR6"/>
<gene>
    <name evidence="1" type="ORF">Lsan_2161</name>
</gene>